<evidence type="ECO:0000313" key="4">
    <source>
        <dbReference type="Proteomes" id="UP000663651"/>
    </source>
</evidence>
<gene>
    <name evidence="3" type="ORF">JZM60_11920</name>
</gene>
<name>A0ABX7Q194_9BACT</name>
<evidence type="ECO:0000256" key="2">
    <source>
        <dbReference type="ARBA" id="ARBA00022679"/>
    </source>
</evidence>
<keyword evidence="2" id="KW-0808">Transferase</keyword>
<dbReference type="InterPro" id="IPR004629">
    <property type="entry name" value="WecG_TagA_CpsF"/>
</dbReference>
<dbReference type="Proteomes" id="UP000663651">
    <property type="component" value="Chromosome"/>
</dbReference>
<dbReference type="RefSeq" id="WP_207162672.1">
    <property type="nucleotide sequence ID" value="NZ_CP071382.1"/>
</dbReference>
<proteinExistence type="predicted"/>
<dbReference type="EMBL" id="CP071382">
    <property type="protein sequence ID" value="QSV44858.1"/>
    <property type="molecule type" value="Genomic_DNA"/>
</dbReference>
<accession>A0ABX7Q194</accession>
<keyword evidence="4" id="KW-1185">Reference proteome</keyword>
<dbReference type="Pfam" id="PF03808">
    <property type="entry name" value="Glyco_tran_WecG"/>
    <property type="match status" value="1"/>
</dbReference>
<reference evidence="3 4" key="1">
    <citation type="submission" date="2021-03" db="EMBL/GenBank/DDBJ databases">
        <title>Geobacter metallireducens gen. nov. sp. nov., a microorganism capable of coupling the complete oxidation of organic compounds to the reduction of iron and other metals.</title>
        <authorList>
            <person name="Li Y."/>
        </authorList>
    </citation>
    <scope>NUCLEOTIDE SEQUENCE [LARGE SCALE GENOMIC DNA]</scope>
    <source>
        <strain evidence="3 4">Jerry-YX</strain>
    </source>
</reference>
<dbReference type="PANTHER" id="PTHR34136:SF1">
    <property type="entry name" value="UDP-N-ACETYL-D-MANNOSAMINURONIC ACID TRANSFERASE"/>
    <property type="match status" value="1"/>
</dbReference>
<evidence type="ECO:0000256" key="1">
    <source>
        <dbReference type="ARBA" id="ARBA00022676"/>
    </source>
</evidence>
<dbReference type="NCBIfam" id="TIGR00696">
    <property type="entry name" value="wecG_tagA_cpsF"/>
    <property type="match status" value="1"/>
</dbReference>
<evidence type="ECO:0000313" key="3">
    <source>
        <dbReference type="EMBL" id="QSV44858.1"/>
    </source>
</evidence>
<keyword evidence="1" id="KW-0328">Glycosyltransferase</keyword>
<dbReference type="PANTHER" id="PTHR34136">
    <property type="match status" value="1"/>
</dbReference>
<organism evidence="3 4">
    <name type="scientific">Geobacter benzoatilyticus</name>
    <dbReference type="NCBI Taxonomy" id="2815309"/>
    <lineage>
        <taxon>Bacteria</taxon>
        <taxon>Pseudomonadati</taxon>
        <taxon>Thermodesulfobacteriota</taxon>
        <taxon>Desulfuromonadia</taxon>
        <taxon>Geobacterales</taxon>
        <taxon>Geobacteraceae</taxon>
        <taxon>Geobacter</taxon>
    </lineage>
</organism>
<protein>
    <submittedName>
        <fullName evidence="3">WecB/TagA/CpsF family glycosyltransferase</fullName>
    </submittedName>
</protein>
<dbReference type="CDD" id="cd06533">
    <property type="entry name" value="Glyco_transf_WecG_TagA"/>
    <property type="match status" value="1"/>
</dbReference>
<sequence>MKKNEYSTVVGVRVDTISFTDALRFILDKAKSRLSGYVCVANVHMVIEAYDDPSFKQVLLNADLVIPDGMPLVTALKNNYGVSQDRVAGMDIFPVLLDKAAVENIPVFFLGSTDDVLEKIERRARDEYPNITIAGTYSPPYRRLTEEENIEIEQMVNNSGAGLLFVAFGCPKQEKWMFSHVKSIHAIMVGIGGAFPVYAGLQKRAPVWMQRLSLEWFYRLLLEPRRLFKRYFYTNTKYLYLRYLKIAE</sequence>